<evidence type="ECO:0000259" key="11">
    <source>
        <dbReference type="PROSITE" id="PS50109"/>
    </source>
</evidence>
<dbReference type="InterPro" id="IPR036097">
    <property type="entry name" value="HisK_dim/P_sf"/>
</dbReference>
<dbReference type="InterPro" id="IPR035965">
    <property type="entry name" value="PAS-like_dom_sf"/>
</dbReference>
<dbReference type="Proteomes" id="UP000565576">
    <property type="component" value="Unassembled WGS sequence"/>
</dbReference>
<dbReference type="SUPFAM" id="SSF55874">
    <property type="entry name" value="ATPase domain of HSP90 chaperone/DNA topoisomerase II/histidine kinase"/>
    <property type="match status" value="1"/>
</dbReference>
<sequence>MTKQRPSDEYSVPLVDRGGRSGTVLRIILLALVLMAAAAAFVLFKSQLDNEAVLGGLGILAMVGIFFLVSSIIGFVEVMPQPQSDSLARSFLNSHPDGTLITDEKGRIVYANAAYGRLTGANKATEVQSLETLLSRNRESNEALYRLANGLRDGKEGSEEFRLLKPLGPFNGIGQGAHWYRLKARVLQPEQGGNNALHIWQITDITSERDDQERFFKELQNAIDYLDHAPAGFFSAGRKGEIFYLNATLAEWLGFDLTKFVPGSMTIGDLVAGEGLALIQSVQAEPGFKKTVTLDLDLRRSNGQSLPVQIVHSVTSMRDGAPGESRTIVLTRQNGGDTEHSASAAAMRFSRFFNNTPMAIASVDGGGRILRTNAPFLKLFSDLVSRDDIERGAALETIVNESDRSRLHQALAAAKDRQGDIPPIDSRNPKDDTRHFRFYVNAVIDQTDEAPEEAAIVYAVEVTEQKALETQMAQTQKLNAVGTLAGGIAHDFNNVLTAILLSSDHLLLQARPSDASFADLMEIKRNANRAAVLVRQLLAFSRKQTMRPTVLNLTDVIGDLRMLVDRLLSGTHVKLDVDYGRDLWPVKTDLSQFEQVIINLCVNARDAMPGGGMLTLRTRNLLATDVSAFNYPYLPHEDMVLIEVSDTGTGIAPEIMDKIFEPFFTTKEVGKGTGLGLAMVYGIVKQSGGYIQPESEVGKGTTFRIFLPRHIVEMPAVTEAKAPESRDVAAMDQSVAVVAPVEEPADLTGKSAVVLLVEDEEAVRRGGKRMLETRGYTVHEAGSGVEALDIMDELDGQVDVVVSDVVMPEMDGPSLLRELRKKYPDLKFIFVSGYAEDAFARNLPADAQFGFLPKPFSLKQLAVVVRETLDKN</sequence>
<keyword evidence="4 14" id="KW-0808">Transferase</keyword>
<dbReference type="Pfam" id="PF02518">
    <property type="entry name" value="HATPase_c"/>
    <property type="match status" value="1"/>
</dbReference>
<keyword evidence="8" id="KW-0902">Two-component regulatory system</keyword>
<dbReference type="InterPro" id="IPR004358">
    <property type="entry name" value="Sig_transdc_His_kin-like_C"/>
</dbReference>
<feature type="modified residue" description="4-aspartylphosphate" evidence="9">
    <location>
        <position position="804"/>
    </location>
</feature>
<dbReference type="InterPro" id="IPR003594">
    <property type="entry name" value="HATPase_dom"/>
</dbReference>
<dbReference type="InterPro" id="IPR036890">
    <property type="entry name" value="HATPase_C_sf"/>
</dbReference>
<dbReference type="Gene3D" id="3.30.565.10">
    <property type="entry name" value="Histidine kinase-like ATPase, C-terminal domain"/>
    <property type="match status" value="1"/>
</dbReference>
<evidence type="ECO:0000256" key="7">
    <source>
        <dbReference type="ARBA" id="ARBA00022840"/>
    </source>
</evidence>
<dbReference type="SUPFAM" id="SSF47384">
    <property type="entry name" value="Homodimeric domain of signal transducing histidine kinase"/>
    <property type="match status" value="1"/>
</dbReference>
<dbReference type="Pfam" id="PF13188">
    <property type="entry name" value="PAS_8"/>
    <property type="match status" value="1"/>
</dbReference>
<dbReference type="SMART" id="SM00091">
    <property type="entry name" value="PAS"/>
    <property type="match status" value="3"/>
</dbReference>
<dbReference type="InterPro" id="IPR013767">
    <property type="entry name" value="PAS_fold"/>
</dbReference>
<dbReference type="SMART" id="SM00448">
    <property type="entry name" value="REC"/>
    <property type="match status" value="1"/>
</dbReference>
<dbReference type="AlphaFoldDB" id="A0A7X0IT80"/>
<feature type="domain" description="PAS" evidence="13">
    <location>
        <begin position="84"/>
        <end position="120"/>
    </location>
</feature>
<dbReference type="Gene3D" id="3.40.50.2300">
    <property type="match status" value="1"/>
</dbReference>
<protein>
    <recommendedName>
        <fullName evidence="2">histidine kinase</fullName>
        <ecNumber evidence="2">2.7.13.3</ecNumber>
    </recommendedName>
</protein>
<organism evidence="14 15">
    <name type="scientific">Rhizobium lusitanum</name>
    <dbReference type="NCBI Taxonomy" id="293958"/>
    <lineage>
        <taxon>Bacteria</taxon>
        <taxon>Pseudomonadati</taxon>
        <taxon>Pseudomonadota</taxon>
        <taxon>Alphaproteobacteria</taxon>
        <taxon>Hyphomicrobiales</taxon>
        <taxon>Rhizobiaceae</taxon>
        <taxon>Rhizobium/Agrobacterium group</taxon>
        <taxon>Rhizobium</taxon>
    </lineage>
</organism>
<evidence type="ECO:0000256" key="5">
    <source>
        <dbReference type="ARBA" id="ARBA00022741"/>
    </source>
</evidence>
<evidence type="ECO:0000256" key="10">
    <source>
        <dbReference type="SAM" id="Phobius"/>
    </source>
</evidence>
<dbReference type="Gene3D" id="3.30.450.20">
    <property type="entry name" value="PAS domain"/>
    <property type="match status" value="2"/>
</dbReference>
<keyword evidence="10" id="KW-1133">Transmembrane helix</keyword>
<evidence type="ECO:0000256" key="2">
    <source>
        <dbReference type="ARBA" id="ARBA00012438"/>
    </source>
</evidence>
<evidence type="ECO:0000313" key="15">
    <source>
        <dbReference type="Proteomes" id="UP000565576"/>
    </source>
</evidence>
<dbReference type="GO" id="GO:0005524">
    <property type="term" value="F:ATP binding"/>
    <property type="evidence" value="ECO:0007669"/>
    <property type="project" value="UniProtKB-KW"/>
</dbReference>
<dbReference type="Pfam" id="PF00989">
    <property type="entry name" value="PAS"/>
    <property type="match status" value="1"/>
</dbReference>
<dbReference type="Gene3D" id="1.10.287.130">
    <property type="match status" value="1"/>
</dbReference>
<keyword evidence="10" id="KW-0812">Transmembrane</keyword>
<accession>A0A7X0IT80</accession>
<evidence type="ECO:0000256" key="4">
    <source>
        <dbReference type="ARBA" id="ARBA00022679"/>
    </source>
</evidence>
<keyword evidence="10" id="KW-0472">Membrane</keyword>
<dbReference type="PROSITE" id="PS50110">
    <property type="entry name" value="RESPONSE_REGULATORY"/>
    <property type="match status" value="1"/>
</dbReference>
<dbReference type="EMBL" id="JACHBG010000004">
    <property type="protein sequence ID" value="MBB6485221.1"/>
    <property type="molecule type" value="Genomic_DNA"/>
</dbReference>
<dbReference type="GO" id="GO:0000155">
    <property type="term" value="F:phosphorelay sensor kinase activity"/>
    <property type="evidence" value="ECO:0007669"/>
    <property type="project" value="InterPro"/>
</dbReference>
<dbReference type="CDD" id="cd00082">
    <property type="entry name" value="HisKA"/>
    <property type="match status" value="1"/>
</dbReference>
<evidence type="ECO:0000256" key="9">
    <source>
        <dbReference type="PROSITE-ProRule" id="PRU00169"/>
    </source>
</evidence>
<dbReference type="SUPFAM" id="SSF52172">
    <property type="entry name" value="CheY-like"/>
    <property type="match status" value="1"/>
</dbReference>
<dbReference type="InterPro" id="IPR011006">
    <property type="entry name" value="CheY-like_superfamily"/>
</dbReference>
<dbReference type="SUPFAM" id="SSF55785">
    <property type="entry name" value="PYP-like sensor domain (PAS domain)"/>
    <property type="match status" value="2"/>
</dbReference>
<dbReference type="InterPro" id="IPR001789">
    <property type="entry name" value="Sig_transdc_resp-reg_receiver"/>
</dbReference>
<evidence type="ECO:0000259" key="13">
    <source>
        <dbReference type="PROSITE" id="PS50112"/>
    </source>
</evidence>
<keyword evidence="5" id="KW-0547">Nucleotide-binding</keyword>
<evidence type="ECO:0000259" key="12">
    <source>
        <dbReference type="PROSITE" id="PS50110"/>
    </source>
</evidence>
<name>A0A7X0IT80_9HYPH</name>
<evidence type="ECO:0000256" key="8">
    <source>
        <dbReference type="ARBA" id="ARBA00023012"/>
    </source>
</evidence>
<dbReference type="PROSITE" id="PS50109">
    <property type="entry name" value="HIS_KIN"/>
    <property type="match status" value="1"/>
</dbReference>
<dbReference type="InterPro" id="IPR000014">
    <property type="entry name" value="PAS"/>
</dbReference>
<dbReference type="PANTHER" id="PTHR43065:SF42">
    <property type="entry name" value="TWO-COMPONENT SENSOR PPRA"/>
    <property type="match status" value="1"/>
</dbReference>
<evidence type="ECO:0000256" key="1">
    <source>
        <dbReference type="ARBA" id="ARBA00000085"/>
    </source>
</evidence>
<dbReference type="SMART" id="SM00388">
    <property type="entry name" value="HisKA"/>
    <property type="match status" value="1"/>
</dbReference>
<evidence type="ECO:0000256" key="6">
    <source>
        <dbReference type="ARBA" id="ARBA00022777"/>
    </source>
</evidence>
<dbReference type="CDD" id="cd00130">
    <property type="entry name" value="PAS"/>
    <property type="match status" value="2"/>
</dbReference>
<dbReference type="Pfam" id="PF00072">
    <property type="entry name" value="Response_reg"/>
    <property type="match status" value="1"/>
</dbReference>
<dbReference type="SMART" id="SM00387">
    <property type="entry name" value="HATPase_c"/>
    <property type="match status" value="1"/>
</dbReference>
<reference evidence="14 15" key="1">
    <citation type="submission" date="2020-08" db="EMBL/GenBank/DDBJ databases">
        <title>Genomic Encyclopedia of Type Strains, Phase IV (KMG-V): Genome sequencing to study the core and pangenomes of soil and plant-associated prokaryotes.</title>
        <authorList>
            <person name="Whitman W."/>
        </authorList>
    </citation>
    <scope>NUCLEOTIDE SEQUENCE [LARGE SCALE GENOMIC DNA]</scope>
    <source>
        <strain evidence="14 15">SEMIA 4060</strain>
    </source>
</reference>
<evidence type="ECO:0000256" key="3">
    <source>
        <dbReference type="ARBA" id="ARBA00022553"/>
    </source>
</evidence>
<dbReference type="GO" id="GO:0006355">
    <property type="term" value="P:regulation of DNA-templated transcription"/>
    <property type="evidence" value="ECO:0007669"/>
    <property type="project" value="InterPro"/>
</dbReference>
<feature type="domain" description="Response regulatory" evidence="12">
    <location>
        <begin position="753"/>
        <end position="869"/>
    </location>
</feature>
<dbReference type="InterPro" id="IPR003661">
    <property type="entry name" value="HisK_dim/P_dom"/>
</dbReference>
<feature type="domain" description="Histidine kinase" evidence="11">
    <location>
        <begin position="487"/>
        <end position="711"/>
    </location>
</feature>
<keyword evidence="3 9" id="KW-0597">Phosphoprotein</keyword>
<comment type="catalytic activity">
    <reaction evidence="1">
        <text>ATP + protein L-histidine = ADP + protein N-phospho-L-histidine.</text>
        <dbReference type="EC" id="2.7.13.3"/>
    </reaction>
</comment>
<proteinExistence type="predicted"/>
<dbReference type="PROSITE" id="PS50112">
    <property type="entry name" value="PAS"/>
    <property type="match status" value="1"/>
</dbReference>
<feature type="transmembrane region" description="Helical" evidence="10">
    <location>
        <begin position="56"/>
        <end position="76"/>
    </location>
</feature>
<keyword evidence="7" id="KW-0067">ATP-binding</keyword>
<dbReference type="FunFam" id="1.10.287.130:FF:000037">
    <property type="entry name" value="Hybrid sensor histidine kinase/response regulator"/>
    <property type="match status" value="1"/>
</dbReference>
<dbReference type="InterPro" id="IPR005467">
    <property type="entry name" value="His_kinase_dom"/>
</dbReference>
<keyword evidence="6 14" id="KW-0418">Kinase</keyword>
<dbReference type="PANTHER" id="PTHR43065">
    <property type="entry name" value="SENSOR HISTIDINE KINASE"/>
    <property type="match status" value="1"/>
</dbReference>
<dbReference type="NCBIfam" id="NF046020">
    <property type="entry name" value="HisKinCckABruc"/>
    <property type="match status" value="1"/>
</dbReference>
<feature type="transmembrane region" description="Helical" evidence="10">
    <location>
        <begin position="24"/>
        <end position="44"/>
    </location>
</feature>
<dbReference type="PRINTS" id="PR00344">
    <property type="entry name" value="BCTRLSENSOR"/>
</dbReference>
<gene>
    <name evidence="14" type="ORF">GGD46_002501</name>
</gene>
<evidence type="ECO:0000313" key="14">
    <source>
        <dbReference type="EMBL" id="MBB6485221.1"/>
    </source>
</evidence>
<comment type="caution">
    <text evidence="14">The sequence shown here is derived from an EMBL/GenBank/DDBJ whole genome shotgun (WGS) entry which is preliminary data.</text>
</comment>
<dbReference type="EC" id="2.7.13.3" evidence="2"/>
<dbReference type="RefSeq" id="WP_184704094.1">
    <property type="nucleotide sequence ID" value="NZ_JACHBG010000004.1"/>
</dbReference>